<dbReference type="PANTHER" id="PTHR42693">
    <property type="entry name" value="ARYLSULFATASE FAMILY MEMBER"/>
    <property type="match status" value="1"/>
</dbReference>
<keyword evidence="7" id="KW-1185">Reference proteome</keyword>
<dbReference type="InterPro" id="IPR050738">
    <property type="entry name" value="Sulfatase"/>
</dbReference>
<organism evidence="6 7">
    <name type="scientific">Flavivirga aquatica</name>
    <dbReference type="NCBI Taxonomy" id="1849968"/>
    <lineage>
        <taxon>Bacteria</taxon>
        <taxon>Pseudomonadati</taxon>
        <taxon>Bacteroidota</taxon>
        <taxon>Flavobacteriia</taxon>
        <taxon>Flavobacteriales</taxon>
        <taxon>Flavobacteriaceae</taxon>
        <taxon>Flavivirga</taxon>
    </lineage>
</organism>
<comment type="caution">
    <text evidence="6">The sequence shown here is derived from an EMBL/GenBank/DDBJ whole genome shotgun (WGS) entry which is preliminary data.</text>
</comment>
<sequence length="485" mass="55294">MFSIIMYSQEENRPNFLVILADDLGYGDLGYTGTKDISTPNIDWLAKQGVEITNGYVTHPYCGPSRAGLITGRYQARFGLEINITNSHFDEHSGLPTTEKTFASRLKKVGYTTGIIGKWHLGASYLFHPNNRGFDYFYGFLSGGHSYFPENVNIIRSLRVKGNLNNEPHYSANEGAYWPLLRNNKNGEFNEYLTTALSKDAVKFVSQVNNKPFMLYLAYNAPHAPLEAPKKTIEKYAHIKDKRRRIYAAMIDEMDQGIGLIIEALKKTKKLDNTVIFFLSDNGGARPKINKKTGNMSAYSNSGLYRDGKGSMREGGSHVPFIIHWPKGIKRTGKFDGLVSALDIAATVTYLGKGDTSGYSLEGKNLIPYLNGVKKESPHQELFWRTEIGRWSVRNLDTKYLLNDETGIPELYDMKNDPYETTDILSRYPRKRKKMAKLWNDWNKKNINNVLLQANVYQKMRLKFYKDLHESLEQKATKKPIMIIE</sequence>
<dbReference type="RefSeq" id="WP_069831075.1">
    <property type="nucleotide sequence ID" value="NZ_MDJD01000049.1"/>
</dbReference>
<reference evidence="6 7" key="1">
    <citation type="submission" date="2016-05" db="EMBL/GenBank/DDBJ databases">
        <title>Draft Genome Sequence of Algibacter sp. Strain SK-16 Isolated from the Surface Water of Aburatsubo Inlet.</title>
        <authorList>
            <person name="Wong S.-K."/>
            <person name="Yoshizawa S."/>
            <person name="Nakajima Y."/>
            <person name="Ogura Y."/>
            <person name="Tetsuya H."/>
            <person name="Hamasaki K."/>
        </authorList>
    </citation>
    <scope>NUCLEOTIDE SEQUENCE [LARGE SCALE GENOMIC DNA]</scope>
    <source>
        <strain evidence="6 7">SK-16</strain>
    </source>
</reference>
<name>A0A1E5T4A2_9FLAO</name>
<gene>
    <name evidence="6" type="ORF">A8C32_19210</name>
</gene>
<dbReference type="Gene3D" id="3.40.720.10">
    <property type="entry name" value="Alkaline Phosphatase, subunit A"/>
    <property type="match status" value="1"/>
</dbReference>
<evidence type="ECO:0000313" key="7">
    <source>
        <dbReference type="Proteomes" id="UP000095713"/>
    </source>
</evidence>
<dbReference type="EMBL" id="MDJD01000049">
    <property type="protein sequence ID" value="OEK06186.1"/>
    <property type="molecule type" value="Genomic_DNA"/>
</dbReference>
<keyword evidence="4" id="KW-0106">Calcium</keyword>
<dbReference type="PANTHER" id="PTHR42693:SF53">
    <property type="entry name" value="ENDO-4-O-SULFATASE"/>
    <property type="match status" value="1"/>
</dbReference>
<dbReference type="InterPro" id="IPR017850">
    <property type="entry name" value="Alkaline_phosphatase_core_sf"/>
</dbReference>
<evidence type="ECO:0000256" key="1">
    <source>
        <dbReference type="ARBA" id="ARBA00008779"/>
    </source>
</evidence>
<dbReference type="InterPro" id="IPR000917">
    <property type="entry name" value="Sulfatase_N"/>
</dbReference>
<evidence type="ECO:0000259" key="5">
    <source>
        <dbReference type="Pfam" id="PF00884"/>
    </source>
</evidence>
<keyword evidence="3" id="KW-0378">Hydrolase</keyword>
<keyword evidence="2" id="KW-0479">Metal-binding</keyword>
<feature type="domain" description="Sulfatase N-terminal" evidence="5">
    <location>
        <begin position="14"/>
        <end position="348"/>
    </location>
</feature>
<accession>A0A1E5T4A2</accession>
<proteinExistence type="inferred from homology"/>
<protein>
    <submittedName>
        <fullName evidence="6">Sulfatase</fullName>
    </submittedName>
</protein>
<dbReference type="Proteomes" id="UP000095713">
    <property type="component" value="Unassembled WGS sequence"/>
</dbReference>
<dbReference type="AlphaFoldDB" id="A0A1E5T4A2"/>
<dbReference type="GO" id="GO:0046872">
    <property type="term" value="F:metal ion binding"/>
    <property type="evidence" value="ECO:0007669"/>
    <property type="project" value="UniProtKB-KW"/>
</dbReference>
<dbReference type="PROSITE" id="PS00149">
    <property type="entry name" value="SULFATASE_2"/>
    <property type="match status" value="1"/>
</dbReference>
<comment type="similarity">
    <text evidence="1">Belongs to the sulfatase family.</text>
</comment>
<dbReference type="Pfam" id="PF00884">
    <property type="entry name" value="Sulfatase"/>
    <property type="match status" value="1"/>
</dbReference>
<dbReference type="GO" id="GO:0004065">
    <property type="term" value="F:arylsulfatase activity"/>
    <property type="evidence" value="ECO:0007669"/>
    <property type="project" value="TreeGrafter"/>
</dbReference>
<dbReference type="Gene3D" id="3.30.1120.10">
    <property type="match status" value="1"/>
</dbReference>
<evidence type="ECO:0000256" key="4">
    <source>
        <dbReference type="ARBA" id="ARBA00022837"/>
    </source>
</evidence>
<dbReference type="InterPro" id="IPR024607">
    <property type="entry name" value="Sulfatase_CS"/>
</dbReference>
<evidence type="ECO:0000256" key="3">
    <source>
        <dbReference type="ARBA" id="ARBA00022801"/>
    </source>
</evidence>
<dbReference type="SUPFAM" id="SSF53649">
    <property type="entry name" value="Alkaline phosphatase-like"/>
    <property type="match status" value="1"/>
</dbReference>
<evidence type="ECO:0000313" key="6">
    <source>
        <dbReference type="EMBL" id="OEK06186.1"/>
    </source>
</evidence>
<dbReference type="STRING" id="1849968.A8C32_19210"/>
<evidence type="ECO:0000256" key="2">
    <source>
        <dbReference type="ARBA" id="ARBA00022723"/>
    </source>
</evidence>